<keyword evidence="5" id="KW-0408">Iron</keyword>
<evidence type="ECO:0000313" key="8">
    <source>
        <dbReference type="EMBL" id="WOJ93266.1"/>
    </source>
</evidence>
<protein>
    <submittedName>
        <fullName evidence="8">Aromatic amino acid hydroxylase</fullName>
        <ecNumber evidence="8">1.14.16.-</ecNumber>
    </submittedName>
</protein>
<evidence type="ECO:0000256" key="4">
    <source>
        <dbReference type="ARBA" id="ARBA00023002"/>
    </source>
</evidence>
<accession>A0ABZ0I263</accession>
<name>A0ABZ0I263_9GAMM</name>
<dbReference type="Pfam" id="PF00351">
    <property type="entry name" value="Biopterin_H"/>
    <property type="match status" value="2"/>
</dbReference>
<sequence>MASLPLHLRPFVAVQDPVNQYTPRDHAVWRFLMTALTRGLADTAHPVYLEGLARTGIALDHIPSIDEMNSCLAKLGWRAVVVDGFIPPAIFMEFQALKVLVIALEMRSVEHLLYTPAPDILHESAGHAPFLIDVDYAEFLQRFGEVGMQAIASQHDHELYEAIRALSILKEDPRTAAKDIAHAQARLAALAASEEKPSEAALLTRLHWWTVEYGLVGDVEDYRLFGAGLLSSLGESQSCRDDEQVRKIPLTVNAVETPYDITSTQPQLFVTRSCKHMSQILEEFAATMAARTGGALGLRKAIDSGVVCTAQYDSGVEVSGVISDMLCDAVGNVIYLQTQGPTQLAWRNKELYGHSTESHKEGFGSPVGLLKDFSRCLSQYTIDELKAHRIVVGESVHLEFLSGISVRGRLEGVVRQEHRNLLLSFSDCTVTTLDGRKLFQPEWGRFDMAVGGRITSVFGGVADRESFQLYKPLPRTATPSEQPDPMLMSAYAMLGDLHDAGLPLDQSQLQAIESTLNDYPAEWLLRVEVLRISSDLLPEALRARATRELDTLVVEPQHRRALALVFPEQLELA</sequence>
<evidence type="ECO:0000256" key="3">
    <source>
        <dbReference type="ARBA" id="ARBA00022723"/>
    </source>
</evidence>
<comment type="cofactor">
    <cofactor evidence="1">
        <name>Fe(2+)</name>
        <dbReference type="ChEBI" id="CHEBI:29033"/>
    </cofactor>
</comment>
<organism evidence="8 9">
    <name type="scientific">Congregibacter variabilis</name>
    <dbReference type="NCBI Taxonomy" id="3081200"/>
    <lineage>
        <taxon>Bacteria</taxon>
        <taxon>Pseudomonadati</taxon>
        <taxon>Pseudomonadota</taxon>
        <taxon>Gammaproteobacteria</taxon>
        <taxon>Cellvibrionales</taxon>
        <taxon>Halieaceae</taxon>
        <taxon>Congregibacter</taxon>
    </lineage>
</organism>
<dbReference type="InterPro" id="IPR001273">
    <property type="entry name" value="ArAA_hydroxylase"/>
</dbReference>
<dbReference type="SUPFAM" id="SSF56534">
    <property type="entry name" value="Aromatic aminoacid monoxygenases, catalytic and oligomerization domains"/>
    <property type="match status" value="1"/>
</dbReference>
<dbReference type="InterPro" id="IPR019774">
    <property type="entry name" value="Aromatic-AA_hydroxylase_C"/>
</dbReference>
<dbReference type="PANTHER" id="PTHR11473:SF24">
    <property type="entry name" value="PHENYLALANINE-4-HYDROXYLASE"/>
    <property type="match status" value="1"/>
</dbReference>
<reference evidence="8 9" key="1">
    <citation type="submission" date="2023-10" db="EMBL/GenBank/DDBJ databases">
        <title>Two novel species belonging to the OM43/NOR5 clade.</title>
        <authorList>
            <person name="Park M."/>
        </authorList>
    </citation>
    <scope>NUCLEOTIDE SEQUENCE [LARGE SCALE GENOMIC DNA]</scope>
    <source>
        <strain evidence="8 9">IMCC43200</strain>
    </source>
</reference>
<dbReference type="InterPro" id="IPR036329">
    <property type="entry name" value="Aro-AA_hydroxylase_C_sf"/>
</dbReference>
<keyword evidence="9" id="KW-1185">Reference proteome</keyword>
<proteinExistence type="inferred from homology"/>
<evidence type="ECO:0000256" key="6">
    <source>
        <dbReference type="ARBA" id="ARBA00023033"/>
    </source>
</evidence>
<evidence type="ECO:0000313" key="9">
    <source>
        <dbReference type="Proteomes" id="UP001626537"/>
    </source>
</evidence>
<dbReference type="EC" id="1.14.16.-" evidence="8"/>
<evidence type="ECO:0000259" key="7">
    <source>
        <dbReference type="PROSITE" id="PS51410"/>
    </source>
</evidence>
<feature type="domain" description="Biopterin-dependent aromatic amino acid hydroxylase family profile" evidence="7">
    <location>
        <begin position="1"/>
        <end position="334"/>
    </location>
</feature>
<dbReference type="InterPro" id="IPR036951">
    <property type="entry name" value="ArAA_hydroxylase_sf"/>
</dbReference>
<gene>
    <name evidence="8" type="ORF">R0135_15995</name>
</gene>
<dbReference type="Gene3D" id="1.10.800.10">
    <property type="entry name" value="Aromatic amino acid hydroxylase"/>
    <property type="match status" value="1"/>
</dbReference>
<dbReference type="PROSITE" id="PS51410">
    <property type="entry name" value="BH4_AAA_HYDROXYL_2"/>
    <property type="match status" value="1"/>
</dbReference>
<dbReference type="Proteomes" id="UP001626537">
    <property type="component" value="Chromosome"/>
</dbReference>
<evidence type="ECO:0000256" key="2">
    <source>
        <dbReference type="ARBA" id="ARBA00009712"/>
    </source>
</evidence>
<dbReference type="PANTHER" id="PTHR11473">
    <property type="entry name" value="AROMATIC AMINO ACID HYDROXYLASE"/>
    <property type="match status" value="1"/>
</dbReference>
<keyword evidence="3" id="KW-0479">Metal-binding</keyword>
<dbReference type="RefSeq" id="WP_407347914.1">
    <property type="nucleotide sequence ID" value="NZ_CP136864.1"/>
</dbReference>
<keyword evidence="4 8" id="KW-0560">Oxidoreductase</keyword>
<dbReference type="EMBL" id="CP136864">
    <property type="protein sequence ID" value="WOJ93266.1"/>
    <property type="molecule type" value="Genomic_DNA"/>
</dbReference>
<evidence type="ECO:0000256" key="5">
    <source>
        <dbReference type="ARBA" id="ARBA00023004"/>
    </source>
</evidence>
<dbReference type="NCBIfam" id="NF010657">
    <property type="entry name" value="PRK14056.1"/>
    <property type="match status" value="1"/>
</dbReference>
<keyword evidence="6" id="KW-0503">Monooxygenase</keyword>
<dbReference type="GO" id="GO:0016491">
    <property type="term" value="F:oxidoreductase activity"/>
    <property type="evidence" value="ECO:0007669"/>
    <property type="project" value="UniProtKB-KW"/>
</dbReference>
<evidence type="ECO:0000256" key="1">
    <source>
        <dbReference type="ARBA" id="ARBA00001954"/>
    </source>
</evidence>
<comment type="similarity">
    <text evidence="2">Belongs to the biopterin-dependent aromatic amino acid hydroxylase family.</text>
</comment>